<name>A0A7R9HB05_TIMCR</name>
<dbReference type="EMBL" id="OC325861">
    <property type="protein sequence ID" value="CAD7415358.1"/>
    <property type="molecule type" value="Genomic_DNA"/>
</dbReference>
<sequence length="239" mass="27983">MRILRRNIRDMSNPFEILEIAFQTLFCESRILARDLCGLLRGRLQRTMTSGIPVPIQVTAALCFFAEGVISEEWGRTHLWHCRNLQLEDAYTVYATLFRTSLLIIGLYFLPLLPKEKGYNKGIKLKYVMLQIRDQDLRALNVNARFPGRVHDQFIWRDSTVKVEMKRLHQERIGDFYLLAQAARIIETCVVLHNMICYRIPFNEETMVAEPDVPEANENNVANGGREVRADIVRRYFYR</sequence>
<feature type="transmembrane region" description="Helical" evidence="1">
    <location>
        <begin position="51"/>
        <end position="71"/>
    </location>
</feature>
<keyword evidence="1" id="KW-1133">Transmembrane helix</keyword>
<protein>
    <recommendedName>
        <fullName evidence="3">DDE Tnp4 domain-containing protein</fullName>
    </recommendedName>
</protein>
<keyword evidence="1" id="KW-0472">Membrane</keyword>
<organism evidence="2">
    <name type="scientific">Timema cristinae</name>
    <name type="common">Walking stick</name>
    <dbReference type="NCBI Taxonomy" id="61476"/>
    <lineage>
        <taxon>Eukaryota</taxon>
        <taxon>Metazoa</taxon>
        <taxon>Ecdysozoa</taxon>
        <taxon>Arthropoda</taxon>
        <taxon>Hexapoda</taxon>
        <taxon>Insecta</taxon>
        <taxon>Pterygota</taxon>
        <taxon>Neoptera</taxon>
        <taxon>Polyneoptera</taxon>
        <taxon>Phasmatodea</taxon>
        <taxon>Timematodea</taxon>
        <taxon>Timematoidea</taxon>
        <taxon>Timematidae</taxon>
        <taxon>Timema</taxon>
    </lineage>
</organism>
<reference evidence="2" key="1">
    <citation type="submission" date="2020-11" db="EMBL/GenBank/DDBJ databases">
        <authorList>
            <person name="Tran Van P."/>
        </authorList>
    </citation>
    <scope>NUCLEOTIDE SEQUENCE</scope>
</reference>
<gene>
    <name evidence="2" type="ORF">TCEB3V08_LOCUS12410</name>
</gene>
<evidence type="ECO:0000313" key="2">
    <source>
        <dbReference type="EMBL" id="CAD7415358.1"/>
    </source>
</evidence>
<accession>A0A7R9HB05</accession>
<evidence type="ECO:0008006" key="3">
    <source>
        <dbReference type="Google" id="ProtNLM"/>
    </source>
</evidence>
<proteinExistence type="predicted"/>
<evidence type="ECO:0000256" key="1">
    <source>
        <dbReference type="SAM" id="Phobius"/>
    </source>
</evidence>
<feature type="transmembrane region" description="Helical" evidence="1">
    <location>
        <begin position="91"/>
        <end position="113"/>
    </location>
</feature>
<keyword evidence="1" id="KW-0812">Transmembrane</keyword>
<dbReference type="AlphaFoldDB" id="A0A7R9HB05"/>